<name>A0A061R5S4_9CHLO</name>
<protein>
    <submittedName>
        <fullName evidence="1">Uncharacterized protein</fullName>
    </submittedName>
</protein>
<organism evidence="1">
    <name type="scientific">Tetraselmis sp. GSL018</name>
    <dbReference type="NCBI Taxonomy" id="582737"/>
    <lineage>
        <taxon>Eukaryota</taxon>
        <taxon>Viridiplantae</taxon>
        <taxon>Chlorophyta</taxon>
        <taxon>core chlorophytes</taxon>
        <taxon>Chlorodendrophyceae</taxon>
        <taxon>Chlorodendrales</taxon>
        <taxon>Chlorodendraceae</taxon>
        <taxon>Tetraselmis</taxon>
    </lineage>
</organism>
<evidence type="ECO:0000313" key="1">
    <source>
        <dbReference type="EMBL" id="JAC68252.1"/>
    </source>
</evidence>
<feature type="non-terminal residue" evidence="1">
    <location>
        <position position="1"/>
    </location>
</feature>
<proteinExistence type="predicted"/>
<accession>A0A061R5S4</accession>
<dbReference type="EMBL" id="GBEZ01018158">
    <property type="protein sequence ID" value="JAC68252.1"/>
    <property type="molecule type" value="Transcribed_RNA"/>
</dbReference>
<reference evidence="1" key="1">
    <citation type="submission" date="2014-05" db="EMBL/GenBank/DDBJ databases">
        <title>The transcriptome of the halophilic microalga Tetraselmis sp. GSL018 isolated from the Great Salt Lake, Utah.</title>
        <authorList>
            <person name="Jinkerson R.E."/>
            <person name="D'Adamo S."/>
            <person name="Posewitz M.C."/>
        </authorList>
    </citation>
    <scope>NUCLEOTIDE SEQUENCE</scope>
    <source>
        <strain evidence="1">GSL018</strain>
    </source>
</reference>
<sequence length="140" mass="15556">QRALPPPRKRLACGIQLLTREPLPALSLWRAKPSRRPRTAHCSIGLPALVPPDYARATLRESSLRGAMLLRCSSSEVVVPPVILLARGAPDDVQDRGEDKLRGTGFQRGRSWMPAFRLGTREREHVQKSIGGMDNKCIRS</sequence>
<dbReference type="AlphaFoldDB" id="A0A061R5S4"/>
<gene>
    <name evidence="1" type="ORF">TSPGSL018_9169</name>
</gene>